<evidence type="ECO:0000259" key="7">
    <source>
        <dbReference type="Pfam" id="PF09335"/>
    </source>
</evidence>
<sequence>MFSMHVLISAAWNVREWITQAKTLDLDQIKDLLHRYSELGPIPGILLPFLEALLPILPLFVFVVANASAYGMWLGFLYSWIGVSAGSFVVFMLARRFGHRYGEQIRRKFPKSEKFFGYVEHKGFTPIFLLCCFPFSPTVLVNISSGLSKIPIHTFLTAMILGKAVMIFTLSFMGHDLQALVNNPWRIVFAIGGMMLLWLGGRKLEGRFT</sequence>
<dbReference type="InterPro" id="IPR032816">
    <property type="entry name" value="VTT_dom"/>
</dbReference>
<organism evidence="8 9">
    <name type="scientific">Cohnella abietis</name>
    <dbReference type="NCBI Taxonomy" id="2507935"/>
    <lineage>
        <taxon>Bacteria</taxon>
        <taxon>Bacillati</taxon>
        <taxon>Bacillota</taxon>
        <taxon>Bacilli</taxon>
        <taxon>Bacillales</taxon>
        <taxon>Paenibacillaceae</taxon>
        <taxon>Cohnella</taxon>
    </lineage>
</organism>
<dbReference type="PANTHER" id="PTHR12677">
    <property type="entry name" value="GOLGI APPARATUS MEMBRANE PROTEIN TVP38-RELATED"/>
    <property type="match status" value="1"/>
</dbReference>
<evidence type="ECO:0000313" key="8">
    <source>
        <dbReference type="EMBL" id="BBI31476.1"/>
    </source>
</evidence>
<dbReference type="EMBL" id="AP019400">
    <property type="protein sequence ID" value="BBI31476.1"/>
    <property type="molecule type" value="Genomic_DNA"/>
</dbReference>
<dbReference type="GO" id="GO:0005886">
    <property type="term" value="C:plasma membrane"/>
    <property type="evidence" value="ECO:0007669"/>
    <property type="project" value="UniProtKB-SubCell"/>
</dbReference>
<feature type="domain" description="VTT" evidence="7">
    <location>
        <begin position="58"/>
        <end position="175"/>
    </location>
</feature>
<evidence type="ECO:0000256" key="3">
    <source>
        <dbReference type="ARBA" id="ARBA00022692"/>
    </source>
</evidence>
<keyword evidence="9" id="KW-1185">Reference proteome</keyword>
<dbReference type="Pfam" id="PF09335">
    <property type="entry name" value="VTT_dom"/>
    <property type="match status" value="1"/>
</dbReference>
<accession>A0A3T1D053</accession>
<dbReference type="AlphaFoldDB" id="A0A3T1D053"/>
<keyword evidence="4 6" id="KW-1133">Transmembrane helix</keyword>
<keyword evidence="3 6" id="KW-0812">Transmembrane</keyword>
<evidence type="ECO:0000256" key="5">
    <source>
        <dbReference type="ARBA" id="ARBA00023136"/>
    </source>
</evidence>
<dbReference type="InterPro" id="IPR015414">
    <property type="entry name" value="TMEM64"/>
</dbReference>
<evidence type="ECO:0000256" key="4">
    <source>
        <dbReference type="ARBA" id="ARBA00022989"/>
    </source>
</evidence>
<dbReference type="KEGG" id="cohn:KCTCHS21_08750"/>
<comment type="similarity">
    <text evidence="6">Belongs to the TVP38/TMEM64 family.</text>
</comment>
<dbReference type="PANTHER" id="PTHR12677:SF55">
    <property type="entry name" value="UNDECAPRENYL PHOSPHATE TRANSPORTER SAOUHSC_00901-RELATED"/>
    <property type="match status" value="1"/>
</dbReference>
<evidence type="ECO:0000256" key="6">
    <source>
        <dbReference type="RuleBase" id="RU366058"/>
    </source>
</evidence>
<feature type="transmembrane region" description="Helical" evidence="6">
    <location>
        <begin position="45"/>
        <end position="65"/>
    </location>
</feature>
<gene>
    <name evidence="8" type="primary">yhjE_1</name>
    <name evidence="8" type="ORF">KCTCHS21_08750</name>
</gene>
<feature type="transmembrane region" description="Helical" evidence="6">
    <location>
        <begin position="123"/>
        <end position="143"/>
    </location>
</feature>
<dbReference type="Proteomes" id="UP000289856">
    <property type="component" value="Chromosome"/>
</dbReference>
<name>A0A3T1D053_9BACL</name>
<feature type="transmembrane region" description="Helical" evidence="6">
    <location>
        <begin position="185"/>
        <end position="201"/>
    </location>
</feature>
<evidence type="ECO:0000256" key="1">
    <source>
        <dbReference type="ARBA" id="ARBA00004651"/>
    </source>
</evidence>
<keyword evidence="5 6" id="KW-0472">Membrane</keyword>
<evidence type="ECO:0000256" key="2">
    <source>
        <dbReference type="ARBA" id="ARBA00022475"/>
    </source>
</evidence>
<reference evidence="8 9" key="1">
    <citation type="submission" date="2019-01" db="EMBL/GenBank/DDBJ databases">
        <title>Complete genome sequence of Cohnella hallensis HS21 isolated from Korean fir (Abies koreana) rhizospheric soil.</title>
        <authorList>
            <person name="Jiang L."/>
            <person name="Kang S.W."/>
            <person name="Kim S."/>
            <person name="Jung J."/>
            <person name="Kim C.Y."/>
            <person name="Kim D.H."/>
            <person name="Kim S.W."/>
            <person name="Lee J."/>
        </authorList>
    </citation>
    <scope>NUCLEOTIDE SEQUENCE [LARGE SCALE GENOMIC DNA]</scope>
    <source>
        <strain evidence="8 9">HS21</strain>
    </source>
</reference>
<protein>
    <recommendedName>
        <fullName evidence="6">TVP38/TMEM64 family membrane protein</fullName>
    </recommendedName>
</protein>
<proteinExistence type="inferred from homology"/>
<comment type="subcellular location">
    <subcellularLocation>
        <location evidence="1 6">Cell membrane</location>
        <topology evidence="1 6">Multi-pass membrane protein</topology>
    </subcellularLocation>
</comment>
<keyword evidence="2 6" id="KW-1003">Cell membrane</keyword>
<evidence type="ECO:0000313" key="9">
    <source>
        <dbReference type="Proteomes" id="UP000289856"/>
    </source>
</evidence>
<feature type="transmembrane region" description="Helical" evidence="6">
    <location>
        <begin position="72"/>
        <end position="94"/>
    </location>
</feature>
<feature type="transmembrane region" description="Helical" evidence="6">
    <location>
        <begin position="155"/>
        <end position="173"/>
    </location>
</feature>